<dbReference type="SUPFAM" id="SSF53098">
    <property type="entry name" value="Ribonuclease H-like"/>
    <property type="match status" value="1"/>
</dbReference>
<sequence>MRLLLVDGTSLAYRAYYAFIKNPLVNSKGMNTSAPFAFTNSLIKLIKDLKPTHIAVVFDAKGKTFRHVEYVEYKAQRPKAPSDFLEQLIWIKKIVEAMNITIFEIPGVEADDVIATIAKKAREKGFEVMISTSDKDLLQLVDEKIKVIDTRPKTTVLYDYSEVIKKFGVPPEKIPDMLALIGDSIDNIPGVPGIGEKTAKEIIAKYGDIKNLLEQTEGREDRISRLIKQHRRSIELALELVKLRDDLDIEFNVENLGIRQWDRQKLFIIFRELEFYSLMKELASYPIYSIRKISHIPLELLKGTALEVKDNTAYFSATGKDVFIMSLENAQPLLINKSVEKWSFDSKETYKALMDRNIDITISFDISVATYLIESDKPRYDPDSLILESLGWKLNGEGEKRITDITVAVARMKPELEITLKNMELYDLYKKIELPLQKVLAKMEKRGVYIDKDHLEKLLKNIDEKLEKIRKEIYKQAGTEFNINSPKQLQEVLFEKLKLKPVKKTKTGYSTDQEVLEKLSMVHPVPKLILDYRELYKIKSTYLESLIKLIDPEAGRIYPTFNQTGTATGRLSCLNPNFQNIPIRSEIGREVRRAIIAPPGYLILSADYSQIELRILAHMTQDDNLLKVFREGHDIHRKTAALIFNKPEEKITDIERRKAKTVNFGISYGISPYGLSKELNISVEEAYTLIENFFLNFPRVREWIEKTISEAQNNGF</sequence>
<dbReference type="InterPro" id="IPR019760">
    <property type="entry name" value="DNA-dir_DNA_pol_A_CS"/>
</dbReference>
<keyword evidence="11" id="KW-0238">DNA-binding</keyword>
<dbReference type="SMART" id="SM00279">
    <property type="entry name" value="HhH2"/>
    <property type="match status" value="1"/>
</dbReference>
<dbReference type="GO" id="GO:0003887">
    <property type="term" value="F:DNA-directed DNA polymerase activity"/>
    <property type="evidence" value="ECO:0007669"/>
    <property type="project" value="UniProtKB-KW"/>
</dbReference>
<evidence type="ECO:0000256" key="12">
    <source>
        <dbReference type="ARBA" id="ARBA00023204"/>
    </source>
</evidence>
<evidence type="ECO:0000256" key="5">
    <source>
        <dbReference type="ARBA" id="ARBA00022705"/>
    </source>
</evidence>
<protein>
    <recommendedName>
        <fullName evidence="2">DNA-directed DNA polymerase</fullName>
        <ecNumber evidence="2">2.7.7.7</ecNumber>
    </recommendedName>
</protein>
<evidence type="ECO:0000256" key="4">
    <source>
        <dbReference type="ARBA" id="ARBA00022695"/>
    </source>
</evidence>
<gene>
    <name evidence="16" type="ORF">ENH14_03235</name>
</gene>
<keyword evidence="4" id="KW-0548">Nucleotidyltransferase</keyword>
<dbReference type="CDD" id="cd09859">
    <property type="entry name" value="PIN_53EXO"/>
    <property type="match status" value="1"/>
</dbReference>
<dbReference type="Proteomes" id="UP000886381">
    <property type="component" value="Unassembled WGS sequence"/>
</dbReference>
<feature type="domain" description="DNA-directed DNA polymerase family A palm" evidence="15">
    <location>
        <begin position="588"/>
        <end position="716"/>
    </location>
</feature>
<dbReference type="SUPFAM" id="SSF56672">
    <property type="entry name" value="DNA/RNA polymerases"/>
    <property type="match status" value="1"/>
</dbReference>
<dbReference type="InterPro" id="IPR002421">
    <property type="entry name" value="5-3_exonuclease"/>
</dbReference>
<dbReference type="GO" id="GO:0003677">
    <property type="term" value="F:DNA binding"/>
    <property type="evidence" value="ECO:0007669"/>
    <property type="project" value="UniProtKB-KW"/>
</dbReference>
<evidence type="ECO:0000256" key="1">
    <source>
        <dbReference type="ARBA" id="ARBA00007705"/>
    </source>
</evidence>
<evidence type="ECO:0000256" key="7">
    <source>
        <dbReference type="ARBA" id="ARBA00022763"/>
    </source>
</evidence>
<keyword evidence="6" id="KW-0540">Nuclease</keyword>
<keyword evidence="12" id="KW-0234">DNA repair</keyword>
<dbReference type="FunFam" id="1.20.1060.10:FF:000001">
    <property type="entry name" value="DNA polymerase I"/>
    <property type="match status" value="1"/>
</dbReference>
<feature type="non-terminal residue" evidence="16">
    <location>
        <position position="716"/>
    </location>
</feature>
<keyword evidence="7" id="KW-0227">DNA damage</keyword>
<dbReference type="InterPro" id="IPR012337">
    <property type="entry name" value="RNaseH-like_sf"/>
</dbReference>
<dbReference type="SMART" id="SM00475">
    <property type="entry name" value="53EXOc"/>
    <property type="match status" value="1"/>
</dbReference>
<dbReference type="Gene3D" id="3.40.50.1010">
    <property type="entry name" value="5'-nuclease"/>
    <property type="match status" value="1"/>
</dbReference>
<comment type="similarity">
    <text evidence="1">Belongs to the DNA polymerase type-A family.</text>
</comment>
<dbReference type="FunFam" id="1.10.150.20:FF:000002">
    <property type="entry name" value="DNA polymerase I"/>
    <property type="match status" value="1"/>
</dbReference>
<organism evidence="16">
    <name type="scientific">candidate division WOR-3 bacterium</name>
    <dbReference type="NCBI Taxonomy" id="2052148"/>
    <lineage>
        <taxon>Bacteria</taxon>
        <taxon>Bacteria division WOR-3</taxon>
    </lineage>
</organism>
<evidence type="ECO:0000256" key="9">
    <source>
        <dbReference type="ARBA" id="ARBA00022839"/>
    </source>
</evidence>
<evidence type="ECO:0000256" key="8">
    <source>
        <dbReference type="ARBA" id="ARBA00022801"/>
    </source>
</evidence>
<dbReference type="PANTHER" id="PTHR10133:SF27">
    <property type="entry name" value="DNA POLYMERASE NU"/>
    <property type="match status" value="1"/>
</dbReference>
<dbReference type="SMART" id="SM00482">
    <property type="entry name" value="POLAc"/>
    <property type="match status" value="1"/>
</dbReference>
<dbReference type="GO" id="GO:0006261">
    <property type="term" value="P:DNA-templated DNA replication"/>
    <property type="evidence" value="ECO:0007669"/>
    <property type="project" value="InterPro"/>
</dbReference>
<dbReference type="InterPro" id="IPR001098">
    <property type="entry name" value="DNA-dir_DNA_pol_A_palm_dom"/>
</dbReference>
<evidence type="ECO:0000256" key="11">
    <source>
        <dbReference type="ARBA" id="ARBA00023125"/>
    </source>
</evidence>
<evidence type="ECO:0000256" key="13">
    <source>
        <dbReference type="ARBA" id="ARBA00049244"/>
    </source>
</evidence>
<dbReference type="SUPFAM" id="SSF88723">
    <property type="entry name" value="PIN domain-like"/>
    <property type="match status" value="1"/>
</dbReference>
<comment type="caution">
    <text evidence="16">The sequence shown here is derived from an EMBL/GenBank/DDBJ whole genome shotgun (WGS) entry which is preliminary data.</text>
</comment>
<dbReference type="InterPro" id="IPR043502">
    <property type="entry name" value="DNA/RNA_pol_sf"/>
</dbReference>
<dbReference type="PRINTS" id="PR00868">
    <property type="entry name" value="DNAPOLI"/>
</dbReference>
<keyword evidence="8" id="KW-0378">Hydrolase</keyword>
<accession>A0A7V0LV93</accession>
<reference evidence="16" key="1">
    <citation type="journal article" date="2020" name="mSystems">
        <title>Genome- and Community-Level Interaction Insights into Carbon Utilization and Element Cycling Functions of Hydrothermarchaeota in Hydrothermal Sediment.</title>
        <authorList>
            <person name="Zhou Z."/>
            <person name="Liu Y."/>
            <person name="Xu W."/>
            <person name="Pan J."/>
            <person name="Luo Z.H."/>
            <person name="Li M."/>
        </authorList>
    </citation>
    <scope>NUCLEOTIDE SEQUENCE [LARGE SCALE GENOMIC DNA]</scope>
    <source>
        <strain evidence="16">HyVt-28</strain>
    </source>
</reference>
<evidence type="ECO:0000313" key="16">
    <source>
        <dbReference type="EMBL" id="HDL60450.1"/>
    </source>
</evidence>
<dbReference type="FunFam" id="3.40.50.1010:FF:000001">
    <property type="entry name" value="DNA polymerase I"/>
    <property type="match status" value="1"/>
</dbReference>
<keyword evidence="5" id="KW-0235">DNA replication</keyword>
<dbReference type="InterPro" id="IPR020046">
    <property type="entry name" value="5-3_exonucl_a-hlix_arch_N"/>
</dbReference>
<evidence type="ECO:0000256" key="6">
    <source>
        <dbReference type="ARBA" id="ARBA00022722"/>
    </source>
</evidence>
<dbReference type="InterPro" id="IPR029060">
    <property type="entry name" value="PIN-like_dom_sf"/>
</dbReference>
<dbReference type="InterPro" id="IPR020045">
    <property type="entry name" value="DNA_polI_H3TH"/>
</dbReference>
<evidence type="ECO:0000256" key="3">
    <source>
        <dbReference type="ARBA" id="ARBA00022679"/>
    </source>
</evidence>
<dbReference type="FunFam" id="1.10.150.20:FF:000003">
    <property type="entry name" value="DNA polymerase I"/>
    <property type="match status" value="1"/>
</dbReference>
<feature type="domain" description="5'-3' exonuclease" evidence="14">
    <location>
        <begin position="1"/>
        <end position="259"/>
    </location>
</feature>
<keyword evidence="9" id="KW-0269">Exonuclease</keyword>
<dbReference type="AlphaFoldDB" id="A0A7V0LV93"/>
<dbReference type="CDD" id="cd09898">
    <property type="entry name" value="H3TH_53EXO"/>
    <property type="match status" value="1"/>
</dbReference>
<proteinExistence type="inferred from homology"/>
<dbReference type="Pfam" id="PF02739">
    <property type="entry name" value="5_3_exonuc_N"/>
    <property type="match status" value="1"/>
</dbReference>
<dbReference type="GO" id="GO:0008409">
    <property type="term" value="F:5'-3' exonuclease activity"/>
    <property type="evidence" value="ECO:0007669"/>
    <property type="project" value="InterPro"/>
</dbReference>
<dbReference type="CDD" id="cd06140">
    <property type="entry name" value="DNA_polA_I_Bacillus_like_exo"/>
    <property type="match status" value="1"/>
</dbReference>
<dbReference type="PROSITE" id="PS00447">
    <property type="entry name" value="DNA_POLYMERASE_A"/>
    <property type="match status" value="1"/>
</dbReference>
<evidence type="ECO:0000259" key="14">
    <source>
        <dbReference type="SMART" id="SM00475"/>
    </source>
</evidence>
<dbReference type="InterPro" id="IPR008918">
    <property type="entry name" value="HhH2"/>
</dbReference>
<name>A0A7V0LV93_UNCW3</name>
<dbReference type="InterPro" id="IPR036397">
    <property type="entry name" value="RNaseH_sf"/>
</dbReference>
<dbReference type="Gene3D" id="1.10.150.20">
    <property type="entry name" value="5' to 3' exonuclease, C-terminal subdomain"/>
    <property type="match status" value="2"/>
</dbReference>
<dbReference type="Gene3D" id="1.20.1060.10">
    <property type="entry name" value="Taq DNA Polymerase, Chain T, domain 4"/>
    <property type="match status" value="1"/>
</dbReference>
<dbReference type="InterPro" id="IPR002298">
    <property type="entry name" value="DNA_polymerase_A"/>
</dbReference>
<dbReference type="EMBL" id="DRDR01000139">
    <property type="protein sequence ID" value="HDL60450.1"/>
    <property type="molecule type" value="Genomic_DNA"/>
</dbReference>
<dbReference type="SUPFAM" id="SSF47807">
    <property type="entry name" value="5' to 3' exonuclease, C-terminal subdomain"/>
    <property type="match status" value="1"/>
</dbReference>
<evidence type="ECO:0000259" key="15">
    <source>
        <dbReference type="SMART" id="SM00482"/>
    </source>
</evidence>
<dbReference type="Gene3D" id="3.30.420.10">
    <property type="entry name" value="Ribonuclease H-like superfamily/Ribonuclease H"/>
    <property type="match status" value="1"/>
</dbReference>
<dbReference type="InterPro" id="IPR036279">
    <property type="entry name" value="5-3_exonuclease_C_sf"/>
</dbReference>
<dbReference type="Gene3D" id="3.30.70.370">
    <property type="match status" value="1"/>
</dbReference>
<evidence type="ECO:0000256" key="10">
    <source>
        <dbReference type="ARBA" id="ARBA00022932"/>
    </source>
</evidence>
<dbReference type="EC" id="2.7.7.7" evidence="2"/>
<dbReference type="Pfam" id="PF00476">
    <property type="entry name" value="DNA_pol_A"/>
    <property type="match status" value="1"/>
</dbReference>
<dbReference type="Pfam" id="PF01367">
    <property type="entry name" value="5_3_exonuc"/>
    <property type="match status" value="1"/>
</dbReference>
<comment type="catalytic activity">
    <reaction evidence="13">
        <text>DNA(n) + a 2'-deoxyribonucleoside 5'-triphosphate = DNA(n+1) + diphosphate</text>
        <dbReference type="Rhea" id="RHEA:22508"/>
        <dbReference type="Rhea" id="RHEA-COMP:17339"/>
        <dbReference type="Rhea" id="RHEA-COMP:17340"/>
        <dbReference type="ChEBI" id="CHEBI:33019"/>
        <dbReference type="ChEBI" id="CHEBI:61560"/>
        <dbReference type="ChEBI" id="CHEBI:173112"/>
        <dbReference type="EC" id="2.7.7.7"/>
    </reaction>
</comment>
<dbReference type="GO" id="GO:0006302">
    <property type="term" value="P:double-strand break repair"/>
    <property type="evidence" value="ECO:0007669"/>
    <property type="project" value="TreeGrafter"/>
</dbReference>
<keyword evidence="10" id="KW-0239">DNA-directed DNA polymerase</keyword>
<evidence type="ECO:0000256" key="2">
    <source>
        <dbReference type="ARBA" id="ARBA00012417"/>
    </source>
</evidence>
<dbReference type="PANTHER" id="PTHR10133">
    <property type="entry name" value="DNA POLYMERASE I"/>
    <property type="match status" value="1"/>
</dbReference>
<keyword evidence="3" id="KW-0808">Transferase</keyword>